<dbReference type="EMBL" id="CP093350">
    <property type="protein sequence ID" value="WOH11109.1"/>
    <property type="molecule type" value="Genomic_DNA"/>
</dbReference>
<evidence type="ECO:0000313" key="1">
    <source>
        <dbReference type="EMBL" id="WOH11109.1"/>
    </source>
</evidence>
<dbReference type="Gramene" id="KZM83846">
    <property type="protein sequence ID" value="KZM83846"/>
    <property type="gene ID" value="DCAR_028732"/>
</dbReference>
<dbReference type="Proteomes" id="UP000077755">
    <property type="component" value="Chromosome 8"/>
</dbReference>
<sequence length="83" mass="9423">MELGYGWKYASSLGVLCCTQEKYKKMARSPGGSEEKKGNYREAWTFGAVDPTAAQQLYFRSCRVYAGSFIKVVDRLRKLQKKG</sequence>
<keyword evidence="2" id="KW-1185">Reference proteome</keyword>
<organism evidence="1 2">
    <name type="scientific">Daucus carota subsp. sativus</name>
    <name type="common">Carrot</name>
    <dbReference type="NCBI Taxonomy" id="79200"/>
    <lineage>
        <taxon>Eukaryota</taxon>
        <taxon>Viridiplantae</taxon>
        <taxon>Streptophyta</taxon>
        <taxon>Embryophyta</taxon>
        <taxon>Tracheophyta</taxon>
        <taxon>Spermatophyta</taxon>
        <taxon>Magnoliopsida</taxon>
        <taxon>eudicotyledons</taxon>
        <taxon>Gunneridae</taxon>
        <taxon>Pentapetalae</taxon>
        <taxon>asterids</taxon>
        <taxon>campanulids</taxon>
        <taxon>Apiales</taxon>
        <taxon>Apiaceae</taxon>
        <taxon>Apioideae</taxon>
        <taxon>Scandiceae</taxon>
        <taxon>Daucinae</taxon>
        <taxon>Daucus</taxon>
        <taxon>Daucus sect. Daucus</taxon>
    </lineage>
</organism>
<gene>
    <name evidence="1" type="ORF">DCAR_0830588</name>
</gene>
<reference evidence="1" key="1">
    <citation type="journal article" date="2016" name="Nat. Genet.">
        <title>A high-quality carrot genome assembly provides new insights into carotenoid accumulation and asterid genome evolution.</title>
        <authorList>
            <person name="Iorizzo M."/>
            <person name="Ellison S."/>
            <person name="Senalik D."/>
            <person name="Zeng P."/>
            <person name="Satapoomin P."/>
            <person name="Huang J."/>
            <person name="Bowman M."/>
            <person name="Iovene M."/>
            <person name="Sanseverino W."/>
            <person name="Cavagnaro P."/>
            <person name="Yildiz M."/>
            <person name="Macko-Podgorni A."/>
            <person name="Moranska E."/>
            <person name="Grzebelus E."/>
            <person name="Grzebelus D."/>
            <person name="Ashrafi H."/>
            <person name="Zheng Z."/>
            <person name="Cheng S."/>
            <person name="Spooner D."/>
            <person name="Van Deynze A."/>
            <person name="Simon P."/>
        </authorList>
    </citation>
    <scope>NUCLEOTIDE SEQUENCE</scope>
    <source>
        <tissue evidence="1">Leaf</tissue>
    </source>
</reference>
<evidence type="ECO:0000313" key="2">
    <source>
        <dbReference type="Proteomes" id="UP000077755"/>
    </source>
</evidence>
<proteinExistence type="predicted"/>
<dbReference type="AlphaFoldDB" id="A0A175YJE9"/>
<protein>
    <submittedName>
        <fullName evidence="1">Uncharacterized protein</fullName>
    </submittedName>
</protein>
<name>A0A175YJE9_DAUCS</name>
<accession>A0A175YJE9</accession>
<reference evidence="1" key="2">
    <citation type="submission" date="2022-03" db="EMBL/GenBank/DDBJ databases">
        <title>Draft title - Genomic analysis of global carrot germplasm unveils the trajectory of domestication and the origin of high carotenoid orange carrot.</title>
        <authorList>
            <person name="Iorizzo M."/>
            <person name="Ellison S."/>
            <person name="Senalik D."/>
            <person name="Macko-Podgorni A."/>
            <person name="Grzebelus D."/>
            <person name="Bostan H."/>
            <person name="Rolling W."/>
            <person name="Curaba J."/>
            <person name="Simon P."/>
        </authorList>
    </citation>
    <scope>NUCLEOTIDE SEQUENCE</scope>
    <source>
        <tissue evidence="1">Leaf</tissue>
    </source>
</reference>